<evidence type="ECO:0000313" key="1">
    <source>
        <dbReference type="EMBL" id="QUD90553.1"/>
    </source>
</evidence>
<evidence type="ECO:0000313" key="2">
    <source>
        <dbReference type="Proteomes" id="UP000676409"/>
    </source>
</evidence>
<protein>
    <submittedName>
        <fullName evidence="1">Uncharacterized protein</fullName>
    </submittedName>
</protein>
<dbReference type="KEGG" id="caul:KCG34_12125"/>
<dbReference type="RefSeq" id="WP_211940603.1">
    <property type="nucleotide sequence ID" value="NZ_CP073078.1"/>
</dbReference>
<organism evidence="1 2">
    <name type="scientific">Phenylobacterium montanum</name>
    <dbReference type="NCBI Taxonomy" id="2823693"/>
    <lineage>
        <taxon>Bacteria</taxon>
        <taxon>Pseudomonadati</taxon>
        <taxon>Pseudomonadota</taxon>
        <taxon>Alphaproteobacteria</taxon>
        <taxon>Caulobacterales</taxon>
        <taxon>Caulobacteraceae</taxon>
        <taxon>Phenylobacterium</taxon>
    </lineage>
</organism>
<dbReference type="AlphaFoldDB" id="A0A975G3P0"/>
<name>A0A975G3P0_9CAUL</name>
<accession>A0A975G3P0</accession>
<gene>
    <name evidence="1" type="ORF">KCG34_12125</name>
</gene>
<keyword evidence="2" id="KW-1185">Reference proteome</keyword>
<sequence length="146" mass="16336">MADREDQFEVWLMDMGDALRRFTASVPNELAENLDYSLGSLDQLEQYALKLYPDIDAAKRAGEAARLDGFSRYIGQTFRRSLGGEWFIDFGDAKNVFHGLPQLIGLSGQRTQICPLTMATAALDRRSGTYWSTILKNHLARITASG</sequence>
<proteinExistence type="predicted"/>
<dbReference type="EMBL" id="CP073078">
    <property type="protein sequence ID" value="QUD90553.1"/>
    <property type="molecule type" value="Genomic_DNA"/>
</dbReference>
<reference evidence="1" key="1">
    <citation type="submission" date="2021-04" db="EMBL/GenBank/DDBJ databases">
        <title>The complete genome sequence of Caulobacter sp. S6.</title>
        <authorList>
            <person name="Tang Y."/>
            <person name="Ouyang W."/>
            <person name="Liu Q."/>
            <person name="Huang B."/>
            <person name="Guo Z."/>
            <person name="Lei P."/>
        </authorList>
    </citation>
    <scope>NUCLEOTIDE SEQUENCE</scope>
    <source>
        <strain evidence="1">S6</strain>
    </source>
</reference>
<dbReference type="Proteomes" id="UP000676409">
    <property type="component" value="Chromosome"/>
</dbReference>